<accession>A0A645AFP1</accession>
<proteinExistence type="predicted"/>
<dbReference type="AlphaFoldDB" id="A0A645AFP1"/>
<comment type="caution">
    <text evidence="1">The sequence shown here is derived from an EMBL/GenBank/DDBJ whole genome shotgun (WGS) entry which is preliminary data.</text>
</comment>
<sequence>MTGLIYSHQGCAHHCRDDVDGFGYLTMIFLSHIGIHADVLYIAVVDAGSRIDIGEWQVSSCFGHIKHKVIIINSHLFPVSHEIGRRFVGHQVDSGDINLLGVDKKKTDIYEDCKKQFFHTIIIYFI</sequence>
<protein>
    <submittedName>
        <fullName evidence="1">Uncharacterized protein</fullName>
    </submittedName>
</protein>
<dbReference type="EMBL" id="VSSQ01012612">
    <property type="protein sequence ID" value="MPM49643.1"/>
    <property type="molecule type" value="Genomic_DNA"/>
</dbReference>
<organism evidence="1">
    <name type="scientific">bioreactor metagenome</name>
    <dbReference type="NCBI Taxonomy" id="1076179"/>
    <lineage>
        <taxon>unclassified sequences</taxon>
        <taxon>metagenomes</taxon>
        <taxon>ecological metagenomes</taxon>
    </lineage>
</organism>
<name>A0A645AFP1_9ZZZZ</name>
<gene>
    <name evidence="1" type="ORF">SDC9_96373</name>
</gene>
<evidence type="ECO:0000313" key="1">
    <source>
        <dbReference type="EMBL" id="MPM49643.1"/>
    </source>
</evidence>
<reference evidence="1" key="1">
    <citation type="submission" date="2019-08" db="EMBL/GenBank/DDBJ databases">
        <authorList>
            <person name="Kucharzyk K."/>
            <person name="Murdoch R.W."/>
            <person name="Higgins S."/>
            <person name="Loffler F."/>
        </authorList>
    </citation>
    <scope>NUCLEOTIDE SEQUENCE</scope>
</reference>